<name>A0ABV6QAD6_9FLAO</name>
<dbReference type="EMBL" id="JBHLTQ010000005">
    <property type="protein sequence ID" value="MFC0605242.1"/>
    <property type="molecule type" value="Genomic_DNA"/>
</dbReference>
<evidence type="ECO:0000313" key="1">
    <source>
        <dbReference type="EMBL" id="MFC0605242.1"/>
    </source>
</evidence>
<reference evidence="1 2" key="1">
    <citation type="submission" date="2024-09" db="EMBL/GenBank/DDBJ databases">
        <authorList>
            <person name="Sun Q."/>
            <person name="Mori K."/>
        </authorList>
    </citation>
    <scope>NUCLEOTIDE SEQUENCE [LARGE SCALE GENOMIC DNA]</scope>
    <source>
        <strain evidence="1 2">NCAIM B.02481</strain>
    </source>
</reference>
<evidence type="ECO:0000313" key="2">
    <source>
        <dbReference type="Proteomes" id="UP001589832"/>
    </source>
</evidence>
<protein>
    <submittedName>
        <fullName evidence="1">Uncharacterized protein</fullName>
    </submittedName>
</protein>
<keyword evidence="2" id="KW-1185">Reference proteome</keyword>
<proteinExistence type="predicted"/>
<accession>A0ABV6QAD6</accession>
<organism evidence="1 2">
    <name type="scientific">Winogradskyella pulchriflava</name>
    <dbReference type="NCBI Taxonomy" id="1110688"/>
    <lineage>
        <taxon>Bacteria</taxon>
        <taxon>Pseudomonadati</taxon>
        <taxon>Bacteroidota</taxon>
        <taxon>Flavobacteriia</taxon>
        <taxon>Flavobacteriales</taxon>
        <taxon>Flavobacteriaceae</taxon>
        <taxon>Winogradskyella</taxon>
    </lineage>
</organism>
<dbReference type="RefSeq" id="WP_386064246.1">
    <property type="nucleotide sequence ID" value="NZ_JBHLTQ010000005.1"/>
</dbReference>
<gene>
    <name evidence="1" type="ORF">ACFFGA_11800</name>
</gene>
<sequence length="243" mass="28342">MKITQIVLLITIGFLFNSCLDKEKPVSPSENTETDNWNMERLSHIATQHLDSSKWDLKLFQQDIETYNKYSEIFKSYPLNKSPFPVAEYDYAVSSIPFTIETDKVFFKGVRIGEYKNPESEDIIDKLTLLILTNDKDSKENTLVDSRNYPYLTAQGIFEVKNNEFDWVFSASPDGFSTLILNMKLFDLRYGETIIIYPQIDQSFLYEQIKDSPNNYSNFDEFKNTLLNNPKVQNQLNSQKNIK</sequence>
<comment type="caution">
    <text evidence="1">The sequence shown here is derived from an EMBL/GenBank/DDBJ whole genome shotgun (WGS) entry which is preliminary data.</text>
</comment>
<dbReference type="Proteomes" id="UP001589832">
    <property type="component" value="Unassembled WGS sequence"/>
</dbReference>